<dbReference type="PANTHER" id="PTHR43415">
    <property type="entry name" value="SPERMIDINE N(1)-ACETYLTRANSFERASE"/>
    <property type="match status" value="1"/>
</dbReference>
<evidence type="ECO:0000313" key="2">
    <source>
        <dbReference type="EMBL" id="KAF1022970.1"/>
    </source>
</evidence>
<gene>
    <name evidence="2" type="primary">speG</name>
    <name evidence="2" type="ORF">GAK29_03058</name>
</gene>
<dbReference type="InterPro" id="IPR000182">
    <property type="entry name" value="GNAT_dom"/>
</dbReference>
<evidence type="ECO:0000313" key="3">
    <source>
        <dbReference type="Proteomes" id="UP000490535"/>
    </source>
</evidence>
<organism evidence="2 3">
    <name type="scientific">Acinetobacter bereziniae</name>
    <name type="common">Acinetobacter genomosp. 10</name>
    <dbReference type="NCBI Taxonomy" id="106648"/>
    <lineage>
        <taxon>Bacteria</taxon>
        <taxon>Pseudomonadati</taxon>
        <taxon>Pseudomonadota</taxon>
        <taxon>Gammaproteobacteria</taxon>
        <taxon>Moraxellales</taxon>
        <taxon>Moraxellaceae</taxon>
        <taxon>Acinetobacter</taxon>
    </lineage>
</organism>
<dbReference type="PROSITE" id="PS51186">
    <property type="entry name" value="GNAT"/>
    <property type="match status" value="1"/>
</dbReference>
<dbReference type="Proteomes" id="UP000490535">
    <property type="component" value="Unassembled WGS sequence"/>
</dbReference>
<accession>A0A833PD76</accession>
<dbReference type="InterPro" id="IPR016181">
    <property type="entry name" value="Acyl_CoA_acyltransferase"/>
</dbReference>
<dbReference type="AlphaFoldDB" id="A0A833PD76"/>
<evidence type="ECO:0000259" key="1">
    <source>
        <dbReference type="PROSITE" id="PS51186"/>
    </source>
</evidence>
<comment type="caution">
    <text evidence="2">The sequence shown here is derived from an EMBL/GenBank/DDBJ whole genome shotgun (WGS) entry which is preliminary data.</text>
</comment>
<dbReference type="PANTHER" id="PTHR43415:SF3">
    <property type="entry name" value="GNAT-FAMILY ACETYLTRANSFERASE"/>
    <property type="match status" value="1"/>
</dbReference>
<dbReference type="SUPFAM" id="SSF55729">
    <property type="entry name" value="Acyl-CoA N-acyltransferases (Nat)"/>
    <property type="match status" value="1"/>
</dbReference>
<proteinExistence type="predicted"/>
<reference evidence="3" key="1">
    <citation type="journal article" date="2020" name="MBio">
        <title>Horizontal gene transfer to a defensive symbiont with a reduced genome amongst a multipartite beetle microbiome.</title>
        <authorList>
            <person name="Waterworth S.C."/>
            <person name="Florez L.V."/>
            <person name="Rees E.R."/>
            <person name="Hertweck C."/>
            <person name="Kaltenpoth M."/>
            <person name="Kwan J.C."/>
        </authorList>
    </citation>
    <scope>NUCLEOTIDE SEQUENCE [LARGE SCALE GENOMIC DNA]</scope>
</reference>
<dbReference type="Pfam" id="PF13302">
    <property type="entry name" value="Acetyltransf_3"/>
    <property type="match status" value="1"/>
</dbReference>
<dbReference type="EMBL" id="WNDP01000084">
    <property type="protein sequence ID" value="KAF1022970.1"/>
    <property type="molecule type" value="Genomic_DNA"/>
</dbReference>
<name>A0A833PD76_ACIBZ</name>
<protein>
    <submittedName>
        <fullName evidence="2">Spermidine N(1)-acetyltransferase</fullName>
    </submittedName>
</protein>
<sequence length="187" mass="21973">MNINGKVVTLRALEMDDLELLTKWSNSPEIWYNLGRWHFPYSSLSTEEYIKNINNNNMKFQNFAIETEEMGFIGTTNLVDIDWKNRTAFNGIMLGDKDSRGKGYALDAVMTVMKYAFKELGLNRLDGEMISYNKRSIDFYTRKCGWVVEGKKADWFYRNGQFHDKVMCGITHAQYDEHIVKNNYWNN</sequence>
<dbReference type="Gene3D" id="3.40.630.30">
    <property type="match status" value="1"/>
</dbReference>
<feature type="domain" description="N-acetyltransferase" evidence="1">
    <location>
        <begin position="8"/>
        <end position="177"/>
    </location>
</feature>
<dbReference type="GO" id="GO:0016747">
    <property type="term" value="F:acyltransferase activity, transferring groups other than amino-acyl groups"/>
    <property type="evidence" value="ECO:0007669"/>
    <property type="project" value="InterPro"/>
</dbReference>
<keyword evidence="2" id="KW-0808">Transferase</keyword>